<keyword evidence="2" id="KW-0012">Acyltransferase</keyword>
<comment type="caution">
    <text evidence="2">The sequence shown here is derived from an EMBL/GenBank/DDBJ whole genome shotgun (WGS) entry which is preliminary data.</text>
</comment>
<dbReference type="EMBL" id="JBHSTT010000020">
    <property type="protein sequence ID" value="MFC6388893.1"/>
    <property type="molecule type" value="Genomic_DNA"/>
</dbReference>
<accession>A0ABW1WNG8</accession>
<organism evidence="2 3">
    <name type="scientific">Methylorubrum zatmanii</name>
    <dbReference type="NCBI Taxonomy" id="29429"/>
    <lineage>
        <taxon>Bacteria</taxon>
        <taxon>Pseudomonadati</taxon>
        <taxon>Pseudomonadota</taxon>
        <taxon>Alphaproteobacteria</taxon>
        <taxon>Hyphomicrobiales</taxon>
        <taxon>Methylobacteriaceae</taxon>
        <taxon>Methylorubrum</taxon>
    </lineage>
</organism>
<reference evidence="3" key="1">
    <citation type="journal article" date="2019" name="Int. J. Syst. Evol. Microbiol.">
        <title>The Global Catalogue of Microorganisms (GCM) 10K type strain sequencing project: providing services to taxonomists for standard genome sequencing and annotation.</title>
        <authorList>
            <consortium name="The Broad Institute Genomics Platform"/>
            <consortium name="The Broad Institute Genome Sequencing Center for Infectious Disease"/>
            <person name="Wu L."/>
            <person name="Ma J."/>
        </authorList>
    </citation>
    <scope>NUCLEOTIDE SEQUENCE [LARGE SCALE GENOMIC DNA]</scope>
    <source>
        <strain evidence="3">CCUG 36916</strain>
    </source>
</reference>
<name>A0ABW1WNG8_9HYPH</name>
<dbReference type="Pfam" id="PF00583">
    <property type="entry name" value="Acetyltransf_1"/>
    <property type="match status" value="1"/>
</dbReference>
<keyword evidence="3" id="KW-1185">Reference proteome</keyword>
<proteinExistence type="predicted"/>
<dbReference type="InterPro" id="IPR016181">
    <property type="entry name" value="Acyl_CoA_acyltransferase"/>
</dbReference>
<keyword evidence="2" id="KW-0808">Transferase</keyword>
<sequence>MRLLIDADLLADLEPDERPDRQFAKLEHICARNGVDLYLHPISQPSATAASAKNTLATLPGSHAPSKADIEQHFGPCSTDEGLNDATLLDAVRTKIADYVVSNDAALHALAASTELDALVFTVDDALAWALRSYELEDVPLPTVSEVAAGELEFTDPIFDELREDYAPDFDKWTRKISDDERKCWIVRVDGQLAALVIRKDETHAEAKTKHPGPDILKISTFKVAEAFRGRKLGEQLVKQILWFAQKNDYDLVYLTAYPKQKSLRLLLEAYGFVVAETRTNGEMVLEKAMVRGPVSPRQGENALAASCRSYPNFVCGAGVSKYVIPIRPAYHAMLFPEFGSAVADPAVEILGKPANTIEKVYLCHSPTKTMNPGDVILFYLSKQAGTHGSQSLTTVGVVKSVRWSNDIDEVRRWTAKRSVYPDSELIEMASRTTPLLIIDFLLVGHLTEVVPISALTARGILSSFPQSIVRIEDDAFDALKRSIDLGFEF</sequence>
<dbReference type="CDD" id="cd04301">
    <property type="entry name" value="NAT_SF"/>
    <property type="match status" value="1"/>
</dbReference>
<dbReference type="InterPro" id="IPR000182">
    <property type="entry name" value="GNAT_dom"/>
</dbReference>
<dbReference type="PROSITE" id="PS51186">
    <property type="entry name" value="GNAT"/>
    <property type="match status" value="1"/>
</dbReference>
<dbReference type="SUPFAM" id="SSF55729">
    <property type="entry name" value="Acyl-CoA N-acyltransferases (Nat)"/>
    <property type="match status" value="1"/>
</dbReference>
<gene>
    <name evidence="2" type="ORF">ACFQDP_05990</name>
</gene>
<evidence type="ECO:0000313" key="3">
    <source>
        <dbReference type="Proteomes" id="UP001596237"/>
    </source>
</evidence>
<feature type="domain" description="N-acetyltransferase" evidence="1">
    <location>
        <begin position="142"/>
        <end position="291"/>
    </location>
</feature>
<dbReference type="RefSeq" id="WP_024830167.1">
    <property type="nucleotide sequence ID" value="NZ_JBHSTT010000020.1"/>
</dbReference>
<evidence type="ECO:0000313" key="2">
    <source>
        <dbReference type="EMBL" id="MFC6388893.1"/>
    </source>
</evidence>
<dbReference type="EC" id="2.3.1.-" evidence="2"/>
<dbReference type="GO" id="GO:0016746">
    <property type="term" value="F:acyltransferase activity"/>
    <property type="evidence" value="ECO:0007669"/>
    <property type="project" value="UniProtKB-KW"/>
</dbReference>
<evidence type="ECO:0000259" key="1">
    <source>
        <dbReference type="PROSITE" id="PS51186"/>
    </source>
</evidence>
<dbReference type="Proteomes" id="UP001596237">
    <property type="component" value="Unassembled WGS sequence"/>
</dbReference>
<dbReference type="Gene3D" id="3.40.630.30">
    <property type="match status" value="1"/>
</dbReference>
<protein>
    <submittedName>
        <fullName evidence="2">GNAT family N-acetyltransferase</fullName>
        <ecNumber evidence="2">2.3.1.-</ecNumber>
    </submittedName>
</protein>